<feature type="chain" id="PRO_5043779827" evidence="1">
    <location>
        <begin position="25"/>
        <end position="388"/>
    </location>
</feature>
<dbReference type="SUPFAM" id="SSF51556">
    <property type="entry name" value="Metallo-dependent hydrolases"/>
    <property type="match status" value="1"/>
</dbReference>
<proteinExistence type="predicted"/>
<dbReference type="InterPro" id="IPR008257">
    <property type="entry name" value="Pept_M19"/>
</dbReference>
<dbReference type="EMBL" id="CP076133">
    <property type="protein sequence ID" value="QWG05328.1"/>
    <property type="molecule type" value="Genomic_DNA"/>
</dbReference>
<gene>
    <name evidence="2" type="ORF">KMW28_23180</name>
</gene>
<keyword evidence="1" id="KW-0732">Signal</keyword>
<dbReference type="AlphaFoldDB" id="A0AAX1NFH4"/>
<dbReference type="GO" id="GO:0006508">
    <property type="term" value="P:proteolysis"/>
    <property type="evidence" value="ECO:0007669"/>
    <property type="project" value="InterPro"/>
</dbReference>
<dbReference type="PROSITE" id="PS51365">
    <property type="entry name" value="RENAL_DIPEPTIDASE_2"/>
    <property type="match status" value="1"/>
</dbReference>
<sequence>MKKYTLLPLLCGLFVLFTSSSPLSDRAKTWKASDKAKKFVKETISLDFYASPYGVGWNKPEHLHDYIDRAMETGITGASATLAATYFTWEDWIKEYNVWRSTMLQTPDKFVFVHHVEDIHRAHKEGKYAMIFNSQTTSILNGDLTKIAALRGMGVSSMQLVYNGAYRTGDGVMRYYKGKDGGLTDWGKKVLDEMVKQGIIVDLSHTGRNTAVDISNYMLEKYPGVPFVYTHSLPEGLYKNLPDATERGCCRNITDEQAKLAAKSGGVVSPTFTEWMMDGVWPDDISPVHCADMIDYYVKLIGEDHVGIATDDMFTLDILMGFVKQNAASYDDDGYMVNAFNKGADGCGELAKILPAVTDELWKRGYTDEQIKKIYGGNVMRVYKKVWK</sequence>
<reference evidence="2 3" key="1">
    <citation type="submission" date="2021-05" db="EMBL/GenBank/DDBJ databases">
        <title>Comparative genomic studies on the polysaccharide-degrading batcterial strains of the Flammeovirga genus.</title>
        <authorList>
            <person name="Zewei F."/>
            <person name="Zheng Z."/>
            <person name="Yu L."/>
            <person name="Ruyue G."/>
            <person name="Yanhong M."/>
            <person name="Yuanyuan C."/>
            <person name="Jingyan G."/>
            <person name="Wenjun H."/>
        </authorList>
    </citation>
    <scope>NUCLEOTIDE SEQUENCE [LARGE SCALE GENOMIC DNA]</scope>
    <source>
        <strain evidence="2 3">NBRC:100898</strain>
    </source>
</reference>
<dbReference type="InterPro" id="IPR032466">
    <property type="entry name" value="Metal_Hydrolase"/>
</dbReference>
<dbReference type="GO" id="GO:0070573">
    <property type="term" value="F:metallodipeptidase activity"/>
    <property type="evidence" value="ECO:0007669"/>
    <property type="project" value="InterPro"/>
</dbReference>
<dbReference type="RefSeq" id="WP_169662012.1">
    <property type="nucleotide sequence ID" value="NZ_CP076133.1"/>
</dbReference>
<dbReference type="Proteomes" id="UP000678679">
    <property type="component" value="Chromosome 2"/>
</dbReference>
<dbReference type="Pfam" id="PF01244">
    <property type="entry name" value="Peptidase_M19"/>
    <property type="match status" value="1"/>
</dbReference>
<evidence type="ECO:0000313" key="3">
    <source>
        <dbReference type="Proteomes" id="UP000678679"/>
    </source>
</evidence>
<keyword evidence="3" id="KW-1185">Reference proteome</keyword>
<feature type="signal peptide" evidence="1">
    <location>
        <begin position="1"/>
        <end position="24"/>
    </location>
</feature>
<protein>
    <submittedName>
        <fullName evidence="2">Dipeptidase</fullName>
    </submittedName>
</protein>
<evidence type="ECO:0000313" key="2">
    <source>
        <dbReference type="EMBL" id="QWG05328.1"/>
    </source>
</evidence>
<dbReference type="KEGG" id="fya:KMW28_23180"/>
<dbReference type="PANTHER" id="PTHR10443:SF12">
    <property type="entry name" value="DIPEPTIDASE"/>
    <property type="match status" value="1"/>
</dbReference>
<name>A0AAX1NFH4_9BACT</name>
<dbReference type="Gene3D" id="3.20.20.140">
    <property type="entry name" value="Metal-dependent hydrolases"/>
    <property type="match status" value="1"/>
</dbReference>
<organism evidence="2 3">
    <name type="scientific">Flammeovirga yaeyamensis</name>
    <dbReference type="NCBI Taxonomy" id="367791"/>
    <lineage>
        <taxon>Bacteria</taxon>
        <taxon>Pseudomonadati</taxon>
        <taxon>Bacteroidota</taxon>
        <taxon>Cytophagia</taxon>
        <taxon>Cytophagales</taxon>
        <taxon>Flammeovirgaceae</taxon>
        <taxon>Flammeovirga</taxon>
    </lineage>
</organism>
<evidence type="ECO:0000256" key="1">
    <source>
        <dbReference type="SAM" id="SignalP"/>
    </source>
</evidence>
<dbReference type="PANTHER" id="PTHR10443">
    <property type="entry name" value="MICROSOMAL DIPEPTIDASE"/>
    <property type="match status" value="1"/>
</dbReference>
<accession>A0AAX1NFH4</accession>